<keyword evidence="3" id="KW-1185">Reference proteome</keyword>
<name>A0AAV4N5T4_CAEEX</name>
<gene>
    <name evidence="2" type="ORF">CEXT_235811</name>
</gene>
<dbReference type="Proteomes" id="UP001054945">
    <property type="component" value="Unassembled WGS sequence"/>
</dbReference>
<evidence type="ECO:0000256" key="1">
    <source>
        <dbReference type="SAM" id="MobiDB-lite"/>
    </source>
</evidence>
<protein>
    <submittedName>
        <fullName evidence="2">Uncharacterized protein</fullName>
    </submittedName>
</protein>
<feature type="region of interest" description="Disordered" evidence="1">
    <location>
        <begin position="51"/>
        <end position="73"/>
    </location>
</feature>
<evidence type="ECO:0000313" key="2">
    <source>
        <dbReference type="EMBL" id="GIX79714.1"/>
    </source>
</evidence>
<dbReference type="EMBL" id="BPLR01002965">
    <property type="protein sequence ID" value="GIX79714.1"/>
    <property type="molecule type" value="Genomic_DNA"/>
</dbReference>
<comment type="caution">
    <text evidence="2">The sequence shown here is derived from an EMBL/GenBank/DDBJ whole genome shotgun (WGS) entry which is preliminary data.</text>
</comment>
<accession>A0AAV4N5T4</accession>
<dbReference type="AlphaFoldDB" id="A0AAV4N5T4"/>
<feature type="compositionally biased region" description="Polar residues" evidence="1">
    <location>
        <begin position="51"/>
        <end position="61"/>
    </location>
</feature>
<organism evidence="2 3">
    <name type="scientific">Caerostris extrusa</name>
    <name type="common">Bark spider</name>
    <name type="synonym">Caerostris bankana</name>
    <dbReference type="NCBI Taxonomy" id="172846"/>
    <lineage>
        <taxon>Eukaryota</taxon>
        <taxon>Metazoa</taxon>
        <taxon>Ecdysozoa</taxon>
        <taxon>Arthropoda</taxon>
        <taxon>Chelicerata</taxon>
        <taxon>Arachnida</taxon>
        <taxon>Araneae</taxon>
        <taxon>Araneomorphae</taxon>
        <taxon>Entelegynae</taxon>
        <taxon>Araneoidea</taxon>
        <taxon>Araneidae</taxon>
        <taxon>Caerostris</taxon>
    </lineage>
</organism>
<proteinExistence type="predicted"/>
<reference evidence="2 3" key="1">
    <citation type="submission" date="2021-06" db="EMBL/GenBank/DDBJ databases">
        <title>Caerostris extrusa draft genome.</title>
        <authorList>
            <person name="Kono N."/>
            <person name="Arakawa K."/>
        </authorList>
    </citation>
    <scope>NUCLEOTIDE SEQUENCE [LARGE SCALE GENOMIC DNA]</scope>
</reference>
<sequence length="97" mass="10267">MQRKAKELPGARVVDGASNRLTSPRAIFLLALNAGSDVTSPLPESLSFLTSCGKQRTSSDPASPETKREVSAAAAINSPPKLVTLNKHSVLLCLQPR</sequence>
<evidence type="ECO:0000313" key="3">
    <source>
        <dbReference type="Proteomes" id="UP001054945"/>
    </source>
</evidence>